<protein>
    <submittedName>
        <fullName evidence="1">Uncharacterized protein</fullName>
    </submittedName>
</protein>
<name>A0A9Q7XU44_9BURK</name>
<keyword evidence="1" id="KW-0614">Plasmid</keyword>
<dbReference type="AlphaFoldDB" id="A0A9Q7XU44"/>
<evidence type="ECO:0000313" key="2">
    <source>
        <dbReference type="Proteomes" id="UP000254259"/>
    </source>
</evidence>
<gene>
    <name evidence="1" type="ORF">CBM2636_MP10693</name>
</gene>
<dbReference type="Proteomes" id="UP000254259">
    <property type="component" value="Plasmid CBM2636_mp"/>
</dbReference>
<evidence type="ECO:0000313" key="1">
    <source>
        <dbReference type="EMBL" id="SPD67057.1"/>
    </source>
</evidence>
<accession>A0A9Q7XU44</accession>
<reference evidence="1 2" key="1">
    <citation type="submission" date="2018-01" db="EMBL/GenBank/DDBJ databases">
        <authorList>
            <person name="Clerissi C."/>
        </authorList>
    </citation>
    <scope>NUCLEOTIDE SEQUENCE [LARGE SCALE GENOMIC DNA]</scope>
    <source>
        <strain evidence="1">Cupriavidus taiwanensis SWF 66322</strain>
        <plasmid evidence="2">cbm2636_mp</plasmid>
    </source>
</reference>
<sequence>MECSCGRRAKAVLVVRAVATDGVAVGGSTLLTLPGCAGVRGRMDEPEVGPVAVAGDVIGGTPSAALRAALSQVFGSGTADAAALARVV</sequence>
<organism evidence="1 2">
    <name type="scientific">Cupriavidus taiwanensis</name>
    <dbReference type="NCBI Taxonomy" id="164546"/>
    <lineage>
        <taxon>Bacteria</taxon>
        <taxon>Pseudomonadati</taxon>
        <taxon>Pseudomonadota</taxon>
        <taxon>Betaproteobacteria</taxon>
        <taxon>Burkholderiales</taxon>
        <taxon>Burkholderiaceae</taxon>
        <taxon>Cupriavidus</taxon>
    </lineage>
</organism>
<proteinExistence type="predicted"/>
<dbReference type="EMBL" id="LT984814">
    <property type="protein sequence ID" value="SPD67057.1"/>
    <property type="molecule type" value="Genomic_DNA"/>
</dbReference>
<geneLocation type="plasmid" evidence="2">
    <name>cbm2636_mp</name>
</geneLocation>